<keyword evidence="3" id="KW-1185">Reference proteome</keyword>
<gene>
    <name evidence="2" type="ORF">Agub_g13667</name>
</gene>
<dbReference type="EMBL" id="BMAR01000048">
    <property type="protein sequence ID" value="GFR51304.1"/>
    <property type="molecule type" value="Genomic_DNA"/>
</dbReference>
<sequence>LFEAPDLQLLFDPDEQGAGDGYFLALGGLSARAAQELPTPAATGTTTANEPSKKTTMRTLNATATPTDGVAAAAITAALATAGPAGFNLYGDTPHNVFQELPTD</sequence>
<reference evidence="2 3" key="1">
    <citation type="journal article" date="2021" name="Sci. Rep.">
        <title>Genome sequencing of the multicellular alga Astrephomene provides insights into convergent evolution of germ-soma differentiation.</title>
        <authorList>
            <person name="Yamashita S."/>
            <person name="Yamamoto K."/>
            <person name="Matsuzaki R."/>
            <person name="Suzuki S."/>
            <person name="Yamaguchi H."/>
            <person name="Hirooka S."/>
            <person name="Minakuchi Y."/>
            <person name="Miyagishima S."/>
            <person name="Kawachi M."/>
            <person name="Toyoda A."/>
            <person name="Nozaki H."/>
        </authorList>
    </citation>
    <scope>NUCLEOTIDE SEQUENCE [LARGE SCALE GENOMIC DNA]</scope>
    <source>
        <strain evidence="2 3">NIES-4017</strain>
    </source>
</reference>
<accession>A0AAD3HRM9</accession>
<proteinExistence type="predicted"/>
<evidence type="ECO:0000256" key="1">
    <source>
        <dbReference type="SAM" id="MobiDB-lite"/>
    </source>
</evidence>
<evidence type="ECO:0000313" key="3">
    <source>
        <dbReference type="Proteomes" id="UP001054857"/>
    </source>
</evidence>
<dbReference type="Proteomes" id="UP001054857">
    <property type="component" value="Unassembled WGS sequence"/>
</dbReference>
<feature type="region of interest" description="Disordered" evidence="1">
    <location>
        <begin position="36"/>
        <end position="62"/>
    </location>
</feature>
<comment type="caution">
    <text evidence="2">The sequence shown here is derived from an EMBL/GenBank/DDBJ whole genome shotgun (WGS) entry which is preliminary data.</text>
</comment>
<feature type="non-terminal residue" evidence="2">
    <location>
        <position position="1"/>
    </location>
</feature>
<feature type="compositionally biased region" description="Low complexity" evidence="1">
    <location>
        <begin position="38"/>
        <end position="48"/>
    </location>
</feature>
<feature type="non-terminal residue" evidence="2">
    <location>
        <position position="104"/>
    </location>
</feature>
<dbReference type="AlphaFoldDB" id="A0AAD3HRM9"/>
<name>A0AAD3HRM9_9CHLO</name>
<evidence type="ECO:0000313" key="2">
    <source>
        <dbReference type="EMBL" id="GFR51304.1"/>
    </source>
</evidence>
<organism evidence="2 3">
    <name type="scientific">Astrephomene gubernaculifera</name>
    <dbReference type="NCBI Taxonomy" id="47775"/>
    <lineage>
        <taxon>Eukaryota</taxon>
        <taxon>Viridiplantae</taxon>
        <taxon>Chlorophyta</taxon>
        <taxon>core chlorophytes</taxon>
        <taxon>Chlorophyceae</taxon>
        <taxon>CS clade</taxon>
        <taxon>Chlamydomonadales</taxon>
        <taxon>Astrephomenaceae</taxon>
        <taxon>Astrephomene</taxon>
    </lineage>
</organism>
<protein>
    <submittedName>
        <fullName evidence="2">Uncharacterized protein</fullName>
    </submittedName>
</protein>